<comment type="caution">
    <text evidence="2">The sequence shown here is derived from an EMBL/GenBank/DDBJ whole genome shotgun (WGS) entry which is preliminary data.</text>
</comment>
<feature type="transmembrane region" description="Helical" evidence="1">
    <location>
        <begin position="78"/>
        <end position="97"/>
    </location>
</feature>
<sequence>MEMLKRGSWWSAGRRDVAVRTVLAIFAGYALSALSAACLSLYLPLARAEAVMVATMLAFLIYAILVIWAYSTARVGRMAGIWVATAAVLSAALMWGGRA</sequence>
<evidence type="ECO:0000313" key="2">
    <source>
        <dbReference type="EMBL" id="MCB5363411.1"/>
    </source>
</evidence>
<keyword evidence="1" id="KW-0812">Transmembrane</keyword>
<keyword evidence="3" id="KW-1185">Reference proteome</keyword>
<evidence type="ECO:0000313" key="3">
    <source>
        <dbReference type="Proteomes" id="UP000776983"/>
    </source>
</evidence>
<dbReference type="EMBL" id="JACDXW010000003">
    <property type="protein sequence ID" value="MCB5363411.1"/>
    <property type="molecule type" value="Genomic_DNA"/>
</dbReference>
<accession>A0ABS8CBK4</accession>
<evidence type="ECO:0000256" key="1">
    <source>
        <dbReference type="SAM" id="Phobius"/>
    </source>
</evidence>
<protein>
    <submittedName>
        <fullName evidence="2">Iron transporter</fullName>
    </submittedName>
</protein>
<name>A0ABS8CBK4_9BURK</name>
<feature type="transmembrane region" description="Helical" evidence="1">
    <location>
        <begin position="21"/>
        <end position="45"/>
    </location>
</feature>
<proteinExistence type="predicted"/>
<dbReference type="Proteomes" id="UP000776983">
    <property type="component" value="Unassembled WGS sequence"/>
</dbReference>
<reference evidence="2 3" key="1">
    <citation type="submission" date="2020-07" db="EMBL/GenBank/DDBJ databases">
        <title>Pusillimonas sp. nov., isolated from poultry manure in Taiwan.</title>
        <authorList>
            <person name="Lin S.-Y."/>
            <person name="Tang Y.-S."/>
            <person name="Young C.-C."/>
        </authorList>
    </citation>
    <scope>NUCLEOTIDE SEQUENCE [LARGE SCALE GENOMIC DNA]</scope>
    <source>
        <strain evidence="2 3">CC-YST705</strain>
    </source>
</reference>
<keyword evidence="1" id="KW-0472">Membrane</keyword>
<organism evidence="2 3">
    <name type="scientific">Mesopusillimonas faecipullorum</name>
    <dbReference type="NCBI Taxonomy" id="2755040"/>
    <lineage>
        <taxon>Bacteria</taxon>
        <taxon>Pseudomonadati</taxon>
        <taxon>Pseudomonadota</taxon>
        <taxon>Betaproteobacteria</taxon>
        <taxon>Burkholderiales</taxon>
        <taxon>Alcaligenaceae</taxon>
        <taxon>Mesopusillimonas</taxon>
    </lineage>
</organism>
<dbReference type="RefSeq" id="WP_226953760.1">
    <property type="nucleotide sequence ID" value="NZ_JACDXW010000003.1"/>
</dbReference>
<feature type="transmembrane region" description="Helical" evidence="1">
    <location>
        <begin position="51"/>
        <end position="71"/>
    </location>
</feature>
<keyword evidence="1" id="KW-1133">Transmembrane helix</keyword>
<gene>
    <name evidence="2" type="ORF">H0484_06580</name>
</gene>